<evidence type="ECO:0000256" key="6">
    <source>
        <dbReference type="HAMAP-Rule" id="MF_00209"/>
    </source>
</evidence>
<dbReference type="GO" id="GO:0006796">
    <property type="term" value="P:phosphate-containing compound metabolic process"/>
    <property type="evidence" value="ECO:0007669"/>
    <property type="project" value="InterPro"/>
</dbReference>
<evidence type="ECO:0000313" key="8">
    <source>
        <dbReference type="Proteomes" id="UP000186406"/>
    </source>
</evidence>
<dbReference type="Gene3D" id="3.90.80.10">
    <property type="entry name" value="Inorganic pyrophosphatase"/>
    <property type="match status" value="1"/>
</dbReference>
<comment type="catalytic activity">
    <reaction evidence="6">
        <text>diphosphate + H2O = 2 phosphate + H(+)</text>
        <dbReference type="Rhea" id="RHEA:24576"/>
        <dbReference type="ChEBI" id="CHEBI:15377"/>
        <dbReference type="ChEBI" id="CHEBI:15378"/>
        <dbReference type="ChEBI" id="CHEBI:33019"/>
        <dbReference type="ChEBI" id="CHEBI:43474"/>
        <dbReference type="EC" id="3.6.1.1"/>
    </reaction>
</comment>
<keyword evidence="8" id="KW-1185">Reference proteome</keyword>
<evidence type="ECO:0000256" key="4">
    <source>
        <dbReference type="ARBA" id="ARBA00022801"/>
    </source>
</evidence>
<evidence type="ECO:0000256" key="1">
    <source>
        <dbReference type="ARBA" id="ARBA00001946"/>
    </source>
</evidence>
<feature type="binding site" evidence="6">
    <location>
        <position position="44"/>
    </location>
    <ligand>
        <name>substrate</name>
    </ligand>
</feature>
<dbReference type="PROSITE" id="PS00387">
    <property type="entry name" value="PPASE"/>
    <property type="match status" value="1"/>
</dbReference>
<organism evidence="7 8">
    <name type="scientific">Pseudoxanthobacter soli DSM 19599</name>
    <dbReference type="NCBI Taxonomy" id="1123029"/>
    <lineage>
        <taxon>Bacteria</taxon>
        <taxon>Pseudomonadati</taxon>
        <taxon>Pseudomonadota</taxon>
        <taxon>Alphaproteobacteria</taxon>
        <taxon>Hyphomicrobiales</taxon>
        <taxon>Segnochrobactraceae</taxon>
        <taxon>Pseudoxanthobacter</taxon>
    </lineage>
</organism>
<gene>
    <name evidence="6" type="primary">ppa</name>
    <name evidence="7" type="ORF">SAMN02745172_00998</name>
</gene>
<dbReference type="EMBL" id="FRXO01000002">
    <property type="protein sequence ID" value="SHO62393.1"/>
    <property type="molecule type" value="Genomic_DNA"/>
</dbReference>
<feature type="binding site" evidence="6">
    <location>
        <position position="71"/>
    </location>
    <ligand>
        <name>Mg(2+)</name>
        <dbReference type="ChEBI" id="CHEBI:18420"/>
        <label>2</label>
    </ligand>
</feature>
<evidence type="ECO:0000313" key="7">
    <source>
        <dbReference type="EMBL" id="SHO62393.1"/>
    </source>
</evidence>
<reference evidence="7 8" key="1">
    <citation type="submission" date="2016-12" db="EMBL/GenBank/DDBJ databases">
        <authorList>
            <person name="Song W.-J."/>
            <person name="Kurnit D.M."/>
        </authorList>
    </citation>
    <scope>NUCLEOTIDE SEQUENCE [LARGE SCALE GENOMIC DNA]</scope>
    <source>
        <strain evidence="7 8">DSM 19599</strain>
    </source>
</reference>
<feature type="binding site" evidence="6">
    <location>
        <position position="56"/>
    </location>
    <ligand>
        <name>substrate</name>
    </ligand>
</feature>
<dbReference type="OrthoDB" id="5187599at2"/>
<dbReference type="AlphaFoldDB" id="A0A1M7ZC10"/>
<feature type="binding site" evidence="6">
    <location>
        <position position="103"/>
    </location>
    <ligand>
        <name>Mg(2+)</name>
        <dbReference type="ChEBI" id="CHEBI:18420"/>
        <label>1</label>
    </ligand>
</feature>
<comment type="similarity">
    <text evidence="6">Belongs to the PPase family.</text>
</comment>
<keyword evidence="4 6" id="KW-0378">Hydrolase</keyword>
<dbReference type="SUPFAM" id="SSF50324">
    <property type="entry name" value="Inorganic pyrophosphatase"/>
    <property type="match status" value="1"/>
</dbReference>
<dbReference type="NCBIfam" id="NF002317">
    <property type="entry name" value="PRK01250.1"/>
    <property type="match status" value="1"/>
</dbReference>
<protein>
    <recommendedName>
        <fullName evidence="6">Inorganic pyrophosphatase</fullName>
        <ecNumber evidence="6">3.6.1.1</ecNumber>
    </recommendedName>
    <alternativeName>
        <fullName evidence="6">Pyrophosphate phospho-hydrolase</fullName>
        <shortName evidence="6">PPase</shortName>
    </alternativeName>
</protein>
<dbReference type="GO" id="GO:0004427">
    <property type="term" value="F:inorganic diphosphate phosphatase activity"/>
    <property type="evidence" value="ECO:0007669"/>
    <property type="project" value="UniProtKB-UniRule"/>
</dbReference>
<evidence type="ECO:0000256" key="2">
    <source>
        <dbReference type="ARBA" id="ARBA00022490"/>
    </source>
</evidence>
<dbReference type="FunFam" id="3.90.80.10:FF:000001">
    <property type="entry name" value="Inorganic pyrophosphatase"/>
    <property type="match status" value="1"/>
</dbReference>
<dbReference type="InterPro" id="IPR036649">
    <property type="entry name" value="Pyrophosphatase_sf"/>
</dbReference>
<feature type="binding site" evidence="6">
    <location>
        <position position="142"/>
    </location>
    <ligand>
        <name>substrate</name>
    </ligand>
</feature>
<keyword evidence="2 6" id="KW-0963">Cytoplasm</keyword>
<evidence type="ECO:0000256" key="3">
    <source>
        <dbReference type="ARBA" id="ARBA00022723"/>
    </source>
</evidence>
<comment type="subcellular location">
    <subcellularLocation>
        <location evidence="6">Cytoplasm</location>
    </subcellularLocation>
</comment>
<dbReference type="CDD" id="cd00412">
    <property type="entry name" value="pyrophosphatase"/>
    <property type="match status" value="1"/>
</dbReference>
<proteinExistence type="inferred from homology"/>
<keyword evidence="5 6" id="KW-0460">Magnesium</keyword>
<evidence type="ECO:0000256" key="5">
    <source>
        <dbReference type="ARBA" id="ARBA00022842"/>
    </source>
</evidence>
<comment type="function">
    <text evidence="6">Catalyzes the hydrolysis of inorganic pyrophosphate (PPi) forming two phosphate ions.</text>
</comment>
<comment type="cofactor">
    <cofactor evidence="1 6">
        <name>Mg(2+)</name>
        <dbReference type="ChEBI" id="CHEBI:18420"/>
    </cofactor>
</comment>
<accession>A0A1M7ZC10</accession>
<dbReference type="EC" id="3.6.1.1" evidence="6"/>
<comment type="subunit">
    <text evidence="6">Homohexamer.</text>
</comment>
<dbReference type="Pfam" id="PF00719">
    <property type="entry name" value="Pyrophosphatase"/>
    <property type="match status" value="1"/>
</dbReference>
<dbReference type="RefSeq" id="WP_073626243.1">
    <property type="nucleotide sequence ID" value="NZ_FRXO01000002.1"/>
</dbReference>
<dbReference type="InterPro" id="IPR008162">
    <property type="entry name" value="Pyrophosphatase"/>
</dbReference>
<sequence>MNIDAVPIGNNPPKDINVIIEVPIGGEPIKYELDKDSGALFVDRFLYTPMRYPGNYGFVPHTLSDDGDPIDVIVANSRPIVPGAVINCRPIGVLVMSDEKGQDEKIIAVPSSKLTKRYDRVESYLDLPEITVKQIEHFFEHYKDLEPGKWVKIVRWDGVEVAEKMIVEAKERAAAEALLGK</sequence>
<keyword evidence="3 6" id="KW-0479">Metal-binding</keyword>
<feature type="binding site" evidence="6">
    <location>
        <position position="66"/>
    </location>
    <ligand>
        <name>Mg(2+)</name>
        <dbReference type="ChEBI" id="CHEBI:18420"/>
        <label>1</label>
    </ligand>
</feature>
<name>A0A1M7ZC10_9HYPH</name>
<feature type="binding site" evidence="6">
    <location>
        <position position="30"/>
    </location>
    <ligand>
        <name>substrate</name>
    </ligand>
</feature>
<dbReference type="GO" id="GO:0000287">
    <property type="term" value="F:magnesium ion binding"/>
    <property type="evidence" value="ECO:0007669"/>
    <property type="project" value="UniProtKB-UniRule"/>
</dbReference>
<dbReference type="GO" id="GO:0005737">
    <property type="term" value="C:cytoplasm"/>
    <property type="evidence" value="ECO:0007669"/>
    <property type="project" value="UniProtKB-SubCell"/>
</dbReference>
<dbReference type="STRING" id="1123029.SAMN02745172_00998"/>
<dbReference type="Proteomes" id="UP000186406">
    <property type="component" value="Unassembled WGS sequence"/>
</dbReference>
<dbReference type="HAMAP" id="MF_00209">
    <property type="entry name" value="Inorganic_PPase"/>
    <property type="match status" value="1"/>
</dbReference>
<feature type="binding site" evidence="6">
    <location>
        <position position="71"/>
    </location>
    <ligand>
        <name>Mg(2+)</name>
        <dbReference type="ChEBI" id="CHEBI:18420"/>
        <label>1</label>
    </ligand>
</feature>
<dbReference type="PANTHER" id="PTHR10286">
    <property type="entry name" value="INORGANIC PYROPHOSPHATASE"/>
    <property type="match status" value="1"/>
</dbReference>